<evidence type="ECO:0000256" key="2">
    <source>
        <dbReference type="SAM" id="SignalP"/>
    </source>
</evidence>
<dbReference type="PROSITE" id="PS51257">
    <property type="entry name" value="PROKAR_LIPOPROTEIN"/>
    <property type="match status" value="1"/>
</dbReference>
<dbReference type="Gene3D" id="2.60.40.420">
    <property type="entry name" value="Cupredoxins - blue copper proteins"/>
    <property type="match status" value="1"/>
</dbReference>
<name>A0ABP6PJ76_9ACTN</name>
<comment type="caution">
    <text evidence="3">The sequence shown here is derived from an EMBL/GenBank/DDBJ whole genome shotgun (WGS) entry which is preliminary data.</text>
</comment>
<reference evidence="4" key="1">
    <citation type="journal article" date="2019" name="Int. J. Syst. Evol. Microbiol.">
        <title>The Global Catalogue of Microorganisms (GCM) 10K type strain sequencing project: providing services to taxonomists for standard genome sequencing and annotation.</title>
        <authorList>
            <consortium name="The Broad Institute Genomics Platform"/>
            <consortium name="The Broad Institute Genome Sequencing Center for Infectious Disease"/>
            <person name="Wu L."/>
            <person name="Ma J."/>
        </authorList>
    </citation>
    <scope>NUCLEOTIDE SEQUENCE [LARGE SCALE GENOMIC DNA]</scope>
    <source>
        <strain evidence="4">JCM 15614</strain>
    </source>
</reference>
<sequence>MTHRRLLAALLVGGLLVAGCAGTDPDTAAGSPAPSSTSSSSSSSPAASPTEDGQRIEVEVAGGQVTGDTGRVPVAAGEHVTLSITSDVADEVHVHGYDLDAELVPGTPAELTFDATIPGVFEVELHESGTVLLTLQVS</sequence>
<feature type="chain" id="PRO_5047200917" description="Cupredoxin-like domain-containing protein" evidence="2">
    <location>
        <begin position="24"/>
        <end position="138"/>
    </location>
</feature>
<evidence type="ECO:0000313" key="4">
    <source>
        <dbReference type="Proteomes" id="UP001499924"/>
    </source>
</evidence>
<dbReference type="EMBL" id="BAAAVV010000012">
    <property type="protein sequence ID" value="GAA3179987.1"/>
    <property type="molecule type" value="Genomic_DNA"/>
</dbReference>
<evidence type="ECO:0008006" key="5">
    <source>
        <dbReference type="Google" id="ProtNLM"/>
    </source>
</evidence>
<evidence type="ECO:0000313" key="3">
    <source>
        <dbReference type="EMBL" id="GAA3179987.1"/>
    </source>
</evidence>
<dbReference type="SUPFAM" id="SSF49503">
    <property type="entry name" value="Cupredoxins"/>
    <property type="match status" value="1"/>
</dbReference>
<protein>
    <recommendedName>
        <fullName evidence="5">Cupredoxin-like domain-containing protein</fullName>
    </recommendedName>
</protein>
<feature type="signal peptide" evidence="2">
    <location>
        <begin position="1"/>
        <end position="23"/>
    </location>
</feature>
<dbReference type="RefSeq" id="WP_344690571.1">
    <property type="nucleotide sequence ID" value="NZ_BAAAVV010000012.1"/>
</dbReference>
<keyword evidence="4" id="KW-1185">Reference proteome</keyword>
<gene>
    <name evidence="3" type="ORF">GCM10010531_37540</name>
</gene>
<dbReference type="Proteomes" id="UP001499924">
    <property type="component" value="Unassembled WGS sequence"/>
</dbReference>
<accession>A0ABP6PJ76</accession>
<feature type="compositionally biased region" description="Low complexity" evidence="1">
    <location>
        <begin position="26"/>
        <end position="50"/>
    </location>
</feature>
<proteinExistence type="predicted"/>
<keyword evidence="2" id="KW-0732">Signal</keyword>
<dbReference type="InterPro" id="IPR008972">
    <property type="entry name" value="Cupredoxin"/>
</dbReference>
<feature type="region of interest" description="Disordered" evidence="1">
    <location>
        <begin position="26"/>
        <end position="53"/>
    </location>
</feature>
<organism evidence="3 4">
    <name type="scientific">Blastococcus jejuensis</name>
    <dbReference type="NCBI Taxonomy" id="351224"/>
    <lineage>
        <taxon>Bacteria</taxon>
        <taxon>Bacillati</taxon>
        <taxon>Actinomycetota</taxon>
        <taxon>Actinomycetes</taxon>
        <taxon>Geodermatophilales</taxon>
        <taxon>Geodermatophilaceae</taxon>
        <taxon>Blastococcus</taxon>
    </lineage>
</organism>
<evidence type="ECO:0000256" key="1">
    <source>
        <dbReference type="SAM" id="MobiDB-lite"/>
    </source>
</evidence>